<evidence type="ECO:0000313" key="1">
    <source>
        <dbReference type="EMBL" id="KDR10232.1"/>
    </source>
</evidence>
<reference evidence="1 2" key="1">
    <citation type="journal article" date="2014" name="Nat. Commun.">
        <title>Molecular traces of alternative social organization in a termite genome.</title>
        <authorList>
            <person name="Terrapon N."/>
            <person name="Li C."/>
            <person name="Robertson H.M."/>
            <person name="Ji L."/>
            <person name="Meng X."/>
            <person name="Booth W."/>
            <person name="Chen Z."/>
            <person name="Childers C.P."/>
            <person name="Glastad K.M."/>
            <person name="Gokhale K."/>
            <person name="Gowin J."/>
            <person name="Gronenberg W."/>
            <person name="Hermansen R.A."/>
            <person name="Hu H."/>
            <person name="Hunt B.G."/>
            <person name="Huylmans A.K."/>
            <person name="Khalil S.M."/>
            <person name="Mitchell R.D."/>
            <person name="Munoz-Torres M.C."/>
            <person name="Mustard J.A."/>
            <person name="Pan H."/>
            <person name="Reese J.T."/>
            <person name="Scharf M.E."/>
            <person name="Sun F."/>
            <person name="Vogel H."/>
            <person name="Xiao J."/>
            <person name="Yang W."/>
            <person name="Yang Z."/>
            <person name="Yang Z."/>
            <person name="Zhou J."/>
            <person name="Zhu J."/>
            <person name="Brent C.S."/>
            <person name="Elsik C.G."/>
            <person name="Goodisman M.A."/>
            <person name="Liberles D.A."/>
            <person name="Roe R.M."/>
            <person name="Vargo E.L."/>
            <person name="Vilcinskas A."/>
            <person name="Wang J."/>
            <person name="Bornberg-Bauer E."/>
            <person name="Korb J."/>
            <person name="Zhang G."/>
            <person name="Liebig J."/>
        </authorList>
    </citation>
    <scope>NUCLEOTIDE SEQUENCE [LARGE SCALE GENOMIC DNA]</scope>
    <source>
        <tissue evidence="1">Whole organism</tissue>
    </source>
</reference>
<proteinExistence type="predicted"/>
<name>A0A067QP83_ZOONE</name>
<sequence>MQRTIRVNENQLLNLSEKAHYDHSLAGYLHKRAADSTKWQPRWFVLYQKHARLTLNLMQHRTTTKKSAMRHDTKSRFASLDPKTAAIPQRLTSVQGASKLFCSRGCHRQTCSFALVKRCCKTNSIN</sequence>
<gene>
    <name evidence="1" type="ORF">L798_15731</name>
</gene>
<dbReference type="Proteomes" id="UP000027135">
    <property type="component" value="Unassembled WGS sequence"/>
</dbReference>
<organism evidence="1 2">
    <name type="scientific">Zootermopsis nevadensis</name>
    <name type="common">Dampwood termite</name>
    <dbReference type="NCBI Taxonomy" id="136037"/>
    <lineage>
        <taxon>Eukaryota</taxon>
        <taxon>Metazoa</taxon>
        <taxon>Ecdysozoa</taxon>
        <taxon>Arthropoda</taxon>
        <taxon>Hexapoda</taxon>
        <taxon>Insecta</taxon>
        <taxon>Pterygota</taxon>
        <taxon>Neoptera</taxon>
        <taxon>Polyneoptera</taxon>
        <taxon>Dictyoptera</taxon>
        <taxon>Blattodea</taxon>
        <taxon>Blattoidea</taxon>
        <taxon>Termitoidae</taxon>
        <taxon>Termopsidae</taxon>
        <taxon>Zootermopsis</taxon>
    </lineage>
</organism>
<dbReference type="STRING" id="136037.A0A067QP83"/>
<dbReference type="eggNOG" id="ENOG502SXGI">
    <property type="taxonomic scope" value="Eukaryota"/>
</dbReference>
<evidence type="ECO:0000313" key="2">
    <source>
        <dbReference type="Proteomes" id="UP000027135"/>
    </source>
</evidence>
<dbReference type="EMBL" id="KK853179">
    <property type="protein sequence ID" value="KDR10232.1"/>
    <property type="molecule type" value="Genomic_DNA"/>
</dbReference>
<protein>
    <submittedName>
        <fullName evidence="1">Ras-specific guanine nucleotide-releasing factor 1</fullName>
    </submittedName>
</protein>
<dbReference type="Gene3D" id="2.30.29.30">
    <property type="entry name" value="Pleckstrin-homology domain (PH domain)/Phosphotyrosine-binding domain (PTB)"/>
    <property type="match status" value="1"/>
</dbReference>
<keyword evidence="2" id="KW-1185">Reference proteome</keyword>
<accession>A0A067QP83</accession>
<dbReference type="InterPro" id="IPR011993">
    <property type="entry name" value="PH-like_dom_sf"/>
</dbReference>
<dbReference type="AlphaFoldDB" id="A0A067QP83"/>
<dbReference type="InParanoid" id="A0A067QP83"/>
<dbReference type="SUPFAM" id="SSF50729">
    <property type="entry name" value="PH domain-like"/>
    <property type="match status" value="1"/>
</dbReference>